<feature type="chain" id="PRO_5020189292" evidence="8">
    <location>
        <begin position="27"/>
        <end position="2395"/>
    </location>
</feature>
<dbReference type="Gene3D" id="2.60.120.200">
    <property type="match status" value="1"/>
</dbReference>
<sequence length="2395" mass="254716">MKKALLKLEKNRFIFLLLLFSMLSFSQTTIESQGFESATADNLSYTVSSATNVTTSTTTAMSGTRSLRFANGDRNVVFENVDISGYTSVQVSIAFAATGVDDSEDLFIDFSYDNGGSYPTTVKLVDGNTGSGGQNLAFGTGDATPGQSSNPYTFNVPAGNNSIRVRVRSFGLDSGEFYYIDNVIIRGIGSPEINLQGNGNNIASGSTTISSTINTDFGSTDINSGSVNRTYTVQNIGTADLTISSVYTNSGDFSASISSGTIVPGGTATLTVTFNPTNAGTRTGIAYLSNSDSDEPTYGFAVEGIGTEQEINIQGGSPATDIPNGSTLISNSINTDFGTSAGTRTYTIQNLGTSNLTLSSAWSSLTDYTISYSPSTVTPGGTATLTVVFNPTGTGTRTATISLSNNDADEGTYSFNVSAMVTAQEINVEGNGITILTGSTAYSTADNTDFGSIVYGSGSIVKTFTIQNTGGFPLSIWSVYDNSGEFSVSSSASTIPAGGTATLTVTFSPTSTGPKNAIISISNNDSNEGTYSFNVTANSFTASPEINIQSNGNDILDGSTTYATTNNTEYGTTYIGVTVSKTFTIQNIGTSNLNISSYSITGTNPAEFTITTPPSATITPGSSTNMVIRYNATTVGANMNATINVISNDSNEATYNFNIRGTTLNPEIDLEGNSTSITNNDTTPTTIDWTDFGDTDIASGTVSRVFTIRNNGTTPLTITNPTISGTHAGDFTVTVNPTSTSINAGNNRTFTVVFNPSAIGVRNATITITNNDADENPYVFNISGNGTSAEINVTGNSNNIVDGGTTTSTTNATDFGSTDLNLGTVAVTYTINNTGTTPLIISNPVINGTNASDFTVTANPTVLSIAAGSSTTFTVTFNPSATGTRVAFITFNTNDSDENPFNYTISGTGTDREIDVQGNSVTIVNGDNTPSVTDWTDFGQTDINVGTVARTFRILNTATTGLTISNPTISGVNASDFTVTANPASTGIIGGDFRTFTITFNPTTTGTKTAIVTINNNDFNENPYTFTIQGYGANVEINVTGLGETIVNGDTTPSSTDGTAFGNILLPSGTSSRTFVIQNSGTTPLNISNPVISGINAADFTVTSNPSVLSIPAGGNTSFTVLFSTTSNGQRNAIITVNNDDANENPYVFFINGFGDIDTDGDGITNNVDTDDDNDGITDVIECSTCLSDPFQNGSFENPTIAAGSFAILPTSSVTGWQTSAENFIEIWSSGFNGVPAAAGNQFAELNANIPGILYQTFCLNGAGGTINWSIKHRGRGGVDQAFVKFGSSLTNAIASTPIATMVDGTSAWGTYSGVYTIPVGQTQIVMTFQAGYTGSGSASVGNFIDDVQIVINQNCVDTDGDGVTDVTDVDDENDGIPDIEEAGFKAYSNKKSTMDMSSPATWMDANGNGMNDYIDSMISAGTYVMINTDGDFRPDYLDLDSDNDTLFDVDEANLLNGDGDINGDGTGDLLDTDRDGLLDLYDNSTAFGTINRDYTQDTDNDGIANYRELDSDNNGTFDITTSLYASYDTNNDGKIDGVSDNDRDGIMDAFDTNNTIKGSPRNLDRKLFLEFDGRNDYGEATGVLSGLANASLMSWIDLAPGYNAVGVVVGQGNFLIRVSGGRQLQAILNGTTLTYATPLSTSRWYHVAAIYNGSTLKLYLNGSEVATTNISGSLNADTNPLTIGKQPSSAIRYFKGKIDEVRIFNVALSPTQLQRMVYQEIQNNSSQVRGAIVPRDIEALPFANLLRYYRMDAYKDDIVDDLTTPAIDVASGMKIYNNKVINYQQAPMPFVTRATGTLATAVNDTTNDVRGMDVIDYDYSIIRVQHDITETANHTNMGMFVDNGVTVSMTNDNKLQNDWYLKLDGKIDLVGKSQLIQSTNSELDVTSMGSIERDQQGQSNRFNYNYWSSPVSSINNSTINHGYTVAGVMKDGTNPNSIQNLNWTSGTNSSATSPITLSSYWIYKFQNVGNNYYNWSSVGQNGTLLAGQGFTLKGSNASTPDQNYTFVGKPNNGTITTPVGANNLMLAGNPYPSAIDADKFINDNLSTITGTLYFWEHYATNTSHNTIQYQGGYATRNLTGSTAPSAPAIVSGLGSSTKEPGRFIPVGQGFFVAGNTTGGTLTFQNDQRLFIKESNVQSNTLFRENNMMNSANPLFDNTEDTFADEQYMKIKLGFKSSNNYYRQVLIGFMNDKATSEIDPGYDAAHLDDKPNDMYFMQNSAKLNILGDGYFNINNIYPLGVKVAAAGNTTIGIDKKENVEENVEIYIHDNVTNTYNSIKENPFVISLPAGTYENRFSLRFVDTSSLAVGDVDLQKGISVTNSQANSTINIKNQLMETTIKSVILFNMLGQQITSWDVENIDQASIELPTNTISTGAYIVKVNTENGSISKKILIK</sequence>
<dbReference type="InterPro" id="IPR006558">
    <property type="entry name" value="LamG-like"/>
</dbReference>
<gene>
    <name evidence="10" type="ORF">BC748_0146</name>
</gene>
<protein>
    <submittedName>
        <fullName evidence="10">Putative secreted protein (Por secretion system target)</fullName>
    </submittedName>
</protein>
<evidence type="ECO:0000256" key="5">
    <source>
        <dbReference type="ARBA" id="ARBA00023069"/>
    </source>
</evidence>
<keyword evidence="6" id="KW-1015">Disulfide bond</keyword>
<evidence type="ECO:0000313" key="11">
    <source>
        <dbReference type="Proteomes" id="UP000295260"/>
    </source>
</evidence>
<dbReference type="OrthoDB" id="2582440at2"/>
<keyword evidence="7" id="KW-0966">Cell projection</keyword>
<dbReference type="RefSeq" id="WP_133531542.1">
    <property type="nucleotide sequence ID" value="NZ_SNXR01000002.1"/>
</dbReference>
<reference evidence="10 11" key="1">
    <citation type="submission" date="2019-03" db="EMBL/GenBank/DDBJ databases">
        <title>Genomic Encyclopedia of Archaeal and Bacterial Type Strains, Phase II (KMG-II): from individual species to whole genera.</title>
        <authorList>
            <person name="Goeker M."/>
        </authorList>
    </citation>
    <scope>NUCLEOTIDE SEQUENCE [LARGE SCALE GENOMIC DNA]</scope>
    <source>
        <strain evidence="10 11">DSM 25687</strain>
    </source>
</reference>
<evidence type="ECO:0000256" key="4">
    <source>
        <dbReference type="ARBA" id="ARBA00022729"/>
    </source>
</evidence>
<evidence type="ECO:0000256" key="2">
    <source>
        <dbReference type="ARBA" id="ARBA00004496"/>
    </source>
</evidence>
<dbReference type="PANTHER" id="PTHR23053:SF0">
    <property type="entry name" value="HYDROCEPHALUS-INDUCING PROTEIN HOMOLOG"/>
    <property type="match status" value="1"/>
</dbReference>
<comment type="caution">
    <text evidence="10">The sequence shown here is derived from an EMBL/GenBank/DDBJ whole genome shotgun (WGS) entry which is preliminary data.</text>
</comment>
<keyword evidence="11" id="KW-1185">Reference proteome</keyword>
<dbReference type="Pfam" id="PF18962">
    <property type="entry name" value="Por_Secre_tail"/>
    <property type="match status" value="1"/>
</dbReference>
<dbReference type="GO" id="GO:0005737">
    <property type="term" value="C:cytoplasm"/>
    <property type="evidence" value="ECO:0007669"/>
    <property type="project" value="UniProtKB-SubCell"/>
</dbReference>
<dbReference type="Gene3D" id="2.60.120.260">
    <property type="entry name" value="Galactose-binding domain-like"/>
    <property type="match status" value="2"/>
</dbReference>
<feature type="signal peptide" evidence="8">
    <location>
        <begin position="1"/>
        <end position="26"/>
    </location>
</feature>
<dbReference type="SMART" id="SM00560">
    <property type="entry name" value="LamGL"/>
    <property type="match status" value="1"/>
</dbReference>
<accession>A0A4R6QI57</accession>
<comment type="subcellular location">
    <subcellularLocation>
        <location evidence="1">Cell projection</location>
        <location evidence="1">Cilium</location>
    </subcellularLocation>
    <subcellularLocation>
        <location evidence="2">Cytoplasm</location>
    </subcellularLocation>
</comment>
<name>A0A4R6QI57_9FLAO</name>
<proteinExistence type="predicted"/>
<dbReference type="Proteomes" id="UP000295260">
    <property type="component" value="Unassembled WGS sequence"/>
</dbReference>
<dbReference type="InterPro" id="IPR028974">
    <property type="entry name" value="TSP_type-3_rpt"/>
</dbReference>
<dbReference type="InterPro" id="IPR033305">
    <property type="entry name" value="Hydin-like"/>
</dbReference>
<dbReference type="NCBIfam" id="NF012200">
    <property type="entry name" value="choice_anch_D"/>
    <property type="match status" value="8"/>
</dbReference>
<keyword evidence="4 8" id="KW-0732">Signal</keyword>
<evidence type="ECO:0000256" key="8">
    <source>
        <dbReference type="SAM" id="SignalP"/>
    </source>
</evidence>
<dbReference type="InterPro" id="IPR026444">
    <property type="entry name" value="Secre_tail"/>
</dbReference>
<dbReference type="InterPro" id="IPR013783">
    <property type="entry name" value="Ig-like_fold"/>
</dbReference>
<evidence type="ECO:0000313" key="10">
    <source>
        <dbReference type="EMBL" id="TDP61732.1"/>
    </source>
</evidence>
<dbReference type="EMBL" id="SNXR01000002">
    <property type="protein sequence ID" value="TDP61732.1"/>
    <property type="molecule type" value="Genomic_DNA"/>
</dbReference>
<dbReference type="Pfam" id="PF22544">
    <property type="entry name" value="HYDIN_VesB_CFA65-like_Ig"/>
    <property type="match status" value="5"/>
</dbReference>
<evidence type="ECO:0000256" key="1">
    <source>
        <dbReference type="ARBA" id="ARBA00004138"/>
    </source>
</evidence>
<evidence type="ECO:0000259" key="9">
    <source>
        <dbReference type="SMART" id="SM00560"/>
    </source>
</evidence>
<dbReference type="NCBIfam" id="TIGR04183">
    <property type="entry name" value="Por_Secre_tail"/>
    <property type="match status" value="1"/>
</dbReference>
<dbReference type="InterPro" id="IPR053879">
    <property type="entry name" value="HYDIN_VesB_CFA65-like_Ig"/>
</dbReference>
<dbReference type="SUPFAM" id="SSF49899">
    <property type="entry name" value="Concanavalin A-like lectins/glucanases"/>
    <property type="match status" value="1"/>
</dbReference>
<dbReference type="InterPro" id="IPR011467">
    <property type="entry name" value="DUF1573"/>
</dbReference>
<dbReference type="GO" id="GO:0005509">
    <property type="term" value="F:calcium ion binding"/>
    <property type="evidence" value="ECO:0007669"/>
    <property type="project" value="InterPro"/>
</dbReference>
<dbReference type="Pfam" id="PF13385">
    <property type="entry name" value="Laminin_G_3"/>
    <property type="match status" value="1"/>
</dbReference>
<dbReference type="Gene3D" id="2.60.40.10">
    <property type="entry name" value="Immunoglobulins"/>
    <property type="match status" value="8"/>
</dbReference>
<keyword evidence="3" id="KW-0963">Cytoplasm</keyword>
<dbReference type="GO" id="GO:0005975">
    <property type="term" value="P:carbohydrate metabolic process"/>
    <property type="evidence" value="ECO:0007669"/>
    <property type="project" value="UniProtKB-ARBA"/>
</dbReference>
<dbReference type="GO" id="GO:0004553">
    <property type="term" value="F:hydrolase activity, hydrolyzing O-glycosyl compounds"/>
    <property type="evidence" value="ECO:0007669"/>
    <property type="project" value="UniProtKB-ARBA"/>
</dbReference>
<feature type="domain" description="LamG-like jellyroll fold" evidence="9">
    <location>
        <begin position="1589"/>
        <end position="1712"/>
    </location>
</feature>
<dbReference type="Pfam" id="PF07610">
    <property type="entry name" value="DUF1573"/>
    <property type="match status" value="1"/>
</dbReference>
<evidence type="ECO:0000256" key="3">
    <source>
        <dbReference type="ARBA" id="ARBA00022490"/>
    </source>
</evidence>
<keyword evidence="5" id="KW-0969">Cilium</keyword>
<dbReference type="SUPFAM" id="SSF103647">
    <property type="entry name" value="TSP type-3 repeat"/>
    <property type="match status" value="2"/>
</dbReference>
<organism evidence="10 11">
    <name type="scientific">Flavobacterium dankookense</name>
    <dbReference type="NCBI Taxonomy" id="706186"/>
    <lineage>
        <taxon>Bacteria</taxon>
        <taxon>Pseudomonadati</taxon>
        <taxon>Bacteroidota</taxon>
        <taxon>Flavobacteriia</taxon>
        <taxon>Flavobacteriales</taxon>
        <taxon>Flavobacteriaceae</taxon>
        <taxon>Flavobacterium</taxon>
    </lineage>
</organism>
<evidence type="ECO:0000256" key="6">
    <source>
        <dbReference type="ARBA" id="ARBA00023157"/>
    </source>
</evidence>
<dbReference type="InterPro" id="IPR013320">
    <property type="entry name" value="ConA-like_dom_sf"/>
</dbReference>
<evidence type="ECO:0000256" key="7">
    <source>
        <dbReference type="ARBA" id="ARBA00023273"/>
    </source>
</evidence>
<dbReference type="PANTHER" id="PTHR23053">
    <property type="entry name" value="DLEC1 DELETED IN LUNG AND ESOPHAGEAL CANCER 1"/>
    <property type="match status" value="1"/>
</dbReference>